<dbReference type="Proteomes" id="UP001596915">
    <property type="component" value="Unassembled WGS sequence"/>
</dbReference>
<comment type="caution">
    <text evidence="2">The sequence shown here is derived from an EMBL/GenBank/DDBJ whole genome shotgun (WGS) entry which is preliminary data.</text>
</comment>
<name>A0ABW2X3J2_9ACTN</name>
<keyword evidence="3" id="KW-1185">Reference proteome</keyword>
<organism evidence="2 3">
    <name type="scientific">Streptomyces sanglieri</name>
    <dbReference type="NCBI Taxonomy" id="193460"/>
    <lineage>
        <taxon>Bacteria</taxon>
        <taxon>Bacillati</taxon>
        <taxon>Actinomycetota</taxon>
        <taxon>Actinomycetes</taxon>
        <taxon>Kitasatosporales</taxon>
        <taxon>Streptomycetaceae</taxon>
        <taxon>Streptomyces</taxon>
    </lineage>
</organism>
<reference evidence="3" key="1">
    <citation type="journal article" date="2019" name="Int. J. Syst. Evol. Microbiol.">
        <title>The Global Catalogue of Microorganisms (GCM) 10K type strain sequencing project: providing services to taxonomists for standard genome sequencing and annotation.</title>
        <authorList>
            <consortium name="The Broad Institute Genomics Platform"/>
            <consortium name="The Broad Institute Genome Sequencing Center for Infectious Disease"/>
            <person name="Wu L."/>
            <person name="Ma J."/>
        </authorList>
    </citation>
    <scope>NUCLEOTIDE SEQUENCE [LARGE SCALE GENOMIC DNA]</scope>
    <source>
        <strain evidence="3">JCM 12607</strain>
    </source>
</reference>
<dbReference type="EMBL" id="JBHTGL010000008">
    <property type="protein sequence ID" value="MFD0627267.1"/>
    <property type="molecule type" value="Genomic_DNA"/>
</dbReference>
<gene>
    <name evidence="2" type="ORF">ACFQ2K_35960</name>
</gene>
<evidence type="ECO:0000313" key="3">
    <source>
        <dbReference type="Proteomes" id="UP001596915"/>
    </source>
</evidence>
<proteinExistence type="predicted"/>
<accession>A0ABW2X3J2</accession>
<protein>
    <submittedName>
        <fullName evidence="2">Uncharacterized protein</fullName>
    </submittedName>
</protein>
<evidence type="ECO:0000313" key="2">
    <source>
        <dbReference type="EMBL" id="MFD0627267.1"/>
    </source>
</evidence>
<evidence type="ECO:0000256" key="1">
    <source>
        <dbReference type="SAM" id="MobiDB-lite"/>
    </source>
</evidence>
<feature type="region of interest" description="Disordered" evidence="1">
    <location>
        <begin position="1"/>
        <end position="48"/>
    </location>
</feature>
<sequence>MLRARLRRTADAPPDTASVVEDGLLTLDGRMSPTPGSPRRRCPAPAGC</sequence>